<dbReference type="GO" id="GO:0004519">
    <property type="term" value="F:endonuclease activity"/>
    <property type="evidence" value="ECO:0007669"/>
    <property type="project" value="UniProtKB-KW"/>
</dbReference>
<dbReference type="SUPFAM" id="SSF46689">
    <property type="entry name" value="Homeodomain-like"/>
    <property type="match status" value="1"/>
</dbReference>
<dbReference type="Proteomes" id="UP000464178">
    <property type="component" value="Chromosome"/>
</dbReference>
<sequence>MPRPPLPFVRHCTVQELHSLYQACRHPVEKMRWHALWLLARTDEPRTPAQVAEMVGLSAVTVRDVLNRWNVHGPAGVSDRRKGNGALPKLTARHRDELSTALRGLPPDGGVWTATKVVRFVRDQWNVVVRPETGWRWLRKLGRAL</sequence>
<keyword evidence="1" id="KW-0378">Hydrolase</keyword>
<dbReference type="Pfam" id="PF13565">
    <property type="entry name" value="HTH_32"/>
    <property type="match status" value="1"/>
</dbReference>
<evidence type="ECO:0000313" key="1">
    <source>
        <dbReference type="EMBL" id="VTR96448.1"/>
    </source>
</evidence>
<reference evidence="1 2" key="1">
    <citation type="submission" date="2019-05" db="EMBL/GenBank/DDBJ databases">
        <authorList>
            <consortium name="Science for Life Laboratories"/>
        </authorList>
    </citation>
    <scope>NUCLEOTIDE SEQUENCE [LARGE SCALE GENOMIC DNA]</scope>
    <source>
        <strain evidence="1">Soil9</strain>
    </source>
</reference>
<name>A0A6P2D588_9BACT</name>
<gene>
    <name evidence="1" type="ORF">SOIL9_12660</name>
</gene>
<accession>A0A6P2D588</accession>
<dbReference type="InterPro" id="IPR009057">
    <property type="entry name" value="Homeodomain-like_sf"/>
</dbReference>
<proteinExistence type="predicted"/>
<dbReference type="KEGG" id="gms:SOIL9_12660"/>
<keyword evidence="2" id="KW-1185">Reference proteome</keyword>
<protein>
    <submittedName>
        <fullName evidence="1">Uncharacterized protein</fullName>
    </submittedName>
</protein>
<dbReference type="RefSeq" id="WP_162670732.1">
    <property type="nucleotide sequence ID" value="NZ_LR593886.1"/>
</dbReference>
<keyword evidence="1" id="KW-0255">Endonuclease</keyword>
<dbReference type="EMBL" id="LR593886">
    <property type="protein sequence ID" value="VTR96448.1"/>
    <property type="molecule type" value="Genomic_DNA"/>
</dbReference>
<dbReference type="AlphaFoldDB" id="A0A6P2D588"/>
<evidence type="ECO:0000313" key="2">
    <source>
        <dbReference type="Proteomes" id="UP000464178"/>
    </source>
</evidence>
<keyword evidence="1" id="KW-0540">Nuclease</keyword>
<organism evidence="1 2">
    <name type="scientific">Gemmata massiliana</name>
    <dbReference type="NCBI Taxonomy" id="1210884"/>
    <lineage>
        <taxon>Bacteria</taxon>
        <taxon>Pseudomonadati</taxon>
        <taxon>Planctomycetota</taxon>
        <taxon>Planctomycetia</taxon>
        <taxon>Gemmatales</taxon>
        <taxon>Gemmataceae</taxon>
        <taxon>Gemmata</taxon>
    </lineage>
</organism>